<feature type="compositionally biased region" description="Basic and acidic residues" evidence="1">
    <location>
        <begin position="90"/>
        <end position="107"/>
    </location>
</feature>
<evidence type="ECO:0000256" key="1">
    <source>
        <dbReference type="SAM" id="MobiDB-lite"/>
    </source>
</evidence>
<protein>
    <submittedName>
        <fullName evidence="3">Uncharacterized protein</fullName>
    </submittedName>
</protein>
<feature type="transmembrane region" description="Helical" evidence="2">
    <location>
        <begin position="32"/>
        <end position="50"/>
    </location>
</feature>
<evidence type="ECO:0000313" key="3">
    <source>
        <dbReference type="EMBL" id="TYO65548.1"/>
    </source>
</evidence>
<feature type="region of interest" description="Disordered" evidence="1">
    <location>
        <begin position="67"/>
        <end position="158"/>
    </location>
</feature>
<accession>A0A5S4YN39</accession>
<evidence type="ECO:0000256" key="2">
    <source>
        <dbReference type="SAM" id="Phobius"/>
    </source>
</evidence>
<keyword evidence="4" id="KW-1185">Reference proteome</keyword>
<keyword evidence="2" id="KW-1133">Transmembrane helix</keyword>
<proteinExistence type="predicted"/>
<feature type="compositionally biased region" description="Basic and acidic residues" evidence="1">
    <location>
        <begin position="114"/>
        <end position="131"/>
    </location>
</feature>
<gene>
    <name evidence="3" type="ORF">FXV83_16585</name>
</gene>
<evidence type="ECO:0000313" key="4">
    <source>
        <dbReference type="Proteomes" id="UP000324797"/>
    </source>
</evidence>
<organism evidence="3 4">
    <name type="scientific">Bradyrhizobium hipponense</name>
    <dbReference type="NCBI Taxonomy" id="2605638"/>
    <lineage>
        <taxon>Bacteria</taxon>
        <taxon>Pseudomonadati</taxon>
        <taxon>Pseudomonadota</taxon>
        <taxon>Alphaproteobacteria</taxon>
        <taxon>Hyphomicrobiales</taxon>
        <taxon>Nitrobacteraceae</taxon>
        <taxon>Bradyrhizobium</taxon>
    </lineage>
</organism>
<keyword evidence="2" id="KW-0812">Transmembrane</keyword>
<dbReference type="AlphaFoldDB" id="A0A5S4YN39"/>
<dbReference type="EMBL" id="VSTH01000051">
    <property type="protein sequence ID" value="TYO65548.1"/>
    <property type="molecule type" value="Genomic_DNA"/>
</dbReference>
<dbReference type="RefSeq" id="WP_148740482.1">
    <property type="nucleotide sequence ID" value="NZ_VSTH01000051.1"/>
</dbReference>
<keyword evidence="2" id="KW-0472">Membrane</keyword>
<reference evidence="3 4" key="1">
    <citation type="submission" date="2019-08" db="EMBL/GenBank/DDBJ databases">
        <title>Bradyrhizobium hipponensis sp. nov., a rhizobium isolated from a Lupinus angustifolius root nodule in Tunisia.</title>
        <authorList>
            <person name="Off K."/>
            <person name="Rejili M."/>
            <person name="Mars M."/>
            <person name="Brachmann A."/>
            <person name="Marin M."/>
        </authorList>
    </citation>
    <scope>NUCLEOTIDE SEQUENCE [LARGE SCALE GENOMIC DNA]</scope>
    <source>
        <strain evidence="4">aSej3</strain>
    </source>
</reference>
<sequence>MDNLTNKAAVLWAAVQLRWAQARELAATKGKAILAALVVLTVFGFAFHLGGKGKPELKAEVVELKQQLADERSKPAPQPEIPVWQCNGPKETRHPQCPDEGAADRADQLAGQHAESEAAKAKLEKKVKDYETQLARRPAKAGTFTLSPADARSLQNIR</sequence>
<dbReference type="Proteomes" id="UP000324797">
    <property type="component" value="Unassembled WGS sequence"/>
</dbReference>
<comment type="caution">
    <text evidence="3">The sequence shown here is derived from an EMBL/GenBank/DDBJ whole genome shotgun (WGS) entry which is preliminary data.</text>
</comment>
<name>A0A5S4YN39_9BRAD</name>